<comment type="caution">
    <text evidence="2">The sequence shown here is derived from an EMBL/GenBank/DDBJ whole genome shotgun (WGS) entry which is preliminary data.</text>
</comment>
<feature type="region of interest" description="Disordered" evidence="1">
    <location>
        <begin position="337"/>
        <end position="397"/>
    </location>
</feature>
<dbReference type="VEuPathDB" id="FungiDB:BTJ68_14272"/>
<feature type="region of interest" description="Disordered" evidence="1">
    <location>
        <begin position="85"/>
        <end position="115"/>
    </location>
</feature>
<proteinExistence type="predicted"/>
<evidence type="ECO:0000313" key="4">
    <source>
        <dbReference type="Proteomes" id="UP000271337"/>
    </source>
</evidence>
<dbReference type="EMBL" id="QWIM01001069">
    <property type="protein sequence ID" value="RMY28687.1"/>
    <property type="molecule type" value="Genomic_DNA"/>
</dbReference>
<evidence type="ECO:0000313" key="2">
    <source>
        <dbReference type="EMBL" id="RMY25309.1"/>
    </source>
</evidence>
<evidence type="ECO:0000313" key="3">
    <source>
        <dbReference type="EMBL" id="RMY28687.1"/>
    </source>
</evidence>
<gene>
    <name evidence="3" type="ORF">D0866_09234</name>
    <name evidence="2" type="ORF">D0867_00815</name>
</gene>
<feature type="compositionally biased region" description="Basic and acidic residues" evidence="1">
    <location>
        <begin position="179"/>
        <end position="196"/>
    </location>
</feature>
<dbReference type="OrthoDB" id="3642840at2759"/>
<dbReference type="AlphaFoldDB" id="A0A3M7AD94"/>
<reference evidence="4 5" key="1">
    <citation type="journal article" date="2018" name="BMC Genomics">
        <title>Genomic evidence for intraspecific hybridization in a clonal and extremely halotolerant yeast.</title>
        <authorList>
            <person name="Gostincar C."/>
            <person name="Stajich J.E."/>
            <person name="Zupancic J."/>
            <person name="Zalar P."/>
            <person name="Gunde-Cimerman N."/>
        </authorList>
    </citation>
    <scope>NUCLEOTIDE SEQUENCE [LARGE SCALE GENOMIC DNA]</scope>
    <source>
        <strain evidence="3 5">EXF-6651</strain>
        <strain evidence="2 4">EXF-6669</strain>
    </source>
</reference>
<sequence length="429" mass="47685">MPHDVYRWEEGGGLIHHCPKCKRPLTHDAVRSQCLGQHVEWCKRYHTQLFMIGWSSECAPCRHSEEHHHQRHRKIAELLRQLQEVQSADTPKRPTADLLPGQDTSTPSPLSKKERKAAKKAAKVAGMAKVVTAAEISFVAETLHPTCSTNDEAEDENNLVDDFDIKFNLYYHKGTTNTREARSRHMDNKQRKKSEPNIEESEIDTFMAALKIPTSGLDGKDQQSLIREIRDAVRDDMTRVAKEDEQTAIRKAGFWRWASKKTYERHVANEKARAQKDDAEVVRRKDSADPVVEPEDVQEVEDNVLQGMENSEHFAGSADAPGIPSTPIAESQDYIVQASSPSRSTTQSEENLDSNGAEWTTVGKLKLSTKSGKTRSSTTLKLAGNGGLRKLDQTPSSTTLKLAGNGGLKKLQGKTSGYGAIAFSSGDDE</sequence>
<dbReference type="Proteomes" id="UP000271337">
    <property type="component" value="Unassembled WGS sequence"/>
</dbReference>
<organism evidence="2 4">
    <name type="scientific">Hortaea werneckii</name>
    <name type="common">Black yeast</name>
    <name type="synonym">Cladosporium werneckii</name>
    <dbReference type="NCBI Taxonomy" id="91943"/>
    <lineage>
        <taxon>Eukaryota</taxon>
        <taxon>Fungi</taxon>
        <taxon>Dikarya</taxon>
        <taxon>Ascomycota</taxon>
        <taxon>Pezizomycotina</taxon>
        <taxon>Dothideomycetes</taxon>
        <taxon>Dothideomycetidae</taxon>
        <taxon>Mycosphaerellales</taxon>
        <taxon>Teratosphaeriaceae</taxon>
        <taxon>Hortaea</taxon>
    </lineage>
</organism>
<protein>
    <submittedName>
        <fullName evidence="2">Uncharacterized protein</fullName>
    </submittedName>
</protein>
<evidence type="ECO:0000256" key="1">
    <source>
        <dbReference type="SAM" id="MobiDB-lite"/>
    </source>
</evidence>
<dbReference type="Proteomes" id="UP000276864">
    <property type="component" value="Unassembled WGS sequence"/>
</dbReference>
<feature type="compositionally biased region" description="Low complexity" evidence="1">
    <location>
        <begin position="363"/>
        <end position="382"/>
    </location>
</feature>
<dbReference type="EMBL" id="QWIL01000041">
    <property type="protein sequence ID" value="RMY25309.1"/>
    <property type="molecule type" value="Genomic_DNA"/>
</dbReference>
<accession>A0A3M7AD94</accession>
<name>A0A3M7AD94_HORWE</name>
<feature type="region of interest" description="Disordered" evidence="1">
    <location>
        <begin position="178"/>
        <end position="198"/>
    </location>
</feature>
<evidence type="ECO:0000313" key="5">
    <source>
        <dbReference type="Proteomes" id="UP000276864"/>
    </source>
</evidence>
<feature type="compositionally biased region" description="Polar residues" evidence="1">
    <location>
        <begin position="337"/>
        <end position="358"/>
    </location>
</feature>